<gene>
    <name evidence="2" type="ORF">STAS_28982</name>
</gene>
<sequence length="178" mass="20187">MGQKCPLEGHQQYLQSQLPYVHPSLLDQDYEHVLKHQPVLAISALHKTRDRVELPPHFLHHLQSSTAHTLHCHCREPVRKHGSHNQPYEYLWSQHVYSRDARTTHKRAKQGQGHQSSRPDCESLNTASIVADGAISINSQTSCYSAQHSEGSHSNTVHSSKTKAYENANCDGENWDDN</sequence>
<protein>
    <submittedName>
        <fullName evidence="2">2-oxoglutarate (2OG) and Fe(II)-dependent oxygenase superfamily protein</fullName>
    </submittedName>
</protein>
<organism evidence="2 3">
    <name type="scientific">Striga asiatica</name>
    <name type="common">Asiatic witchweed</name>
    <name type="synonym">Buchnera asiatica</name>
    <dbReference type="NCBI Taxonomy" id="4170"/>
    <lineage>
        <taxon>Eukaryota</taxon>
        <taxon>Viridiplantae</taxon>
        <taxon>Streptophyta</taxon>
        <taxon>Embryophyta</taxon>
        <taxon>Tracheophyta</taxon>
        <taxon>Spermatophyta</taxon>
        <taxon>Magnoliopsida</taxon>
        <taxon>eudicotyledons</taxon>
        <taxon>Gunneridae</taxon>
        <taxon>Pentapetalae</taxon>
        <taxon>asterids</taxon>
        <taxon>lamiids</taxon>
        <taxon>Lamiales</taxon>
        <taxon>Orobanchaceae</taxon>
        <taxon>Buchnereae</taxon>
        <taxon>Striga</taxon>
    </lineage>
</organism>
<dbReference type="Proteomes" id="UP000325081">
    <property type="component" value="Unassembled WGS sequence"/>
</dbReference>
<feature type="compositionally biased region" description="Polar residues" evidence="1">
    <location>
        <begin position="112"/>
        <end position="123"/>
    </location>
</feature>
<comment type="caution">
    <text evidence="2">The sequence shown here is derived from an EMBL/GenBank/DDBJ whole genome shotgun (WGS) entry which is preliminary data.</text>
</comment>
<feature type="region of interest" description="Disordered" evidence="1">
    <location>
        <begin position="101"/>
        <end position="123"/>
    </location>
</feature>
<reference evidence="3" key="1">
    <citation type="journal article" date="2019" name="Curr. Biol.">
        <title>Genome Sequence of Striga asiatica Provides Insight into the Evolution of Plant Parasitism.</title>
        <authorList>
            <person name="Yoshida S."/>
            <person name="Kim S."/>
            <person name="Wafula E.K."/>
            <person name="Tanskanen J."/>
            <person name="Kim Y.M."/>
            <person name="Honaas L."/>
            <person name="Yang Z."/>
            <person name="Spallek T."/>
            <person name="Conn C.E."/>
            <person name="Ichihashi Y."/>
            <person name="Cheong K."/>
            <person name="Cui S."/>
            <person name="Der J.P."/>
            <person name="Gundlach H."/>
            <person name="Jiao Y."/>
            <person name="Hori C."/>
            <person name="Ishida J.K."/>
            <person name="Kasahara H."/>
            <person name="Kiba T."/>
            <person name="Kim M.S."/>
            <person name="Koo N."/>
            <person name="Laohavisit A."/>
            <person name="Lee Y.H."/>
            <person name="Lumba S."/>
            <person name="McCourt P."/>
            <person name="Mortimer J.C."/>
            <person name="Mutuku J.M."/>
            <person name="Nomura T."/>
            <person name="Sasaki-Sekimoto Y."/>
            <person name="Seto Y."/>
            <person name="Wang Y."/>
            <person name="Wakatake T."/>
            <person name="Sakakibara H."/>
            <person name="Demura T."/>
            <person name="Yamaguchi S."/>
            <person name="Yoneyama K."/>
            <person name="Manabe R.I."/>
            <person name="Nelson D.C."/>
            <person name="Schulman A.H."/>
            <person name="Timko M.P."/>
            <person name="dePamphilis C.W."/>
            <person name="Choi D."/>
            <person name="Shirasu K."/>
        </authorList>
    </citation>
    <scope>NUCLEOTIDE SEQUENCE [LARGE SCALE GENOMIC DNA]</scope>
    <source>
        <strain evidence="3">cv. UVA1</strain>
    </source>
</reference>
<evidence type="ECO:0000313" key="3">
    <source>
        <dbReference type="Proteomes" id="UP000325081"/>
    </source>
</evidence>
<keyword evidence="3" id="KW-1185">Reference proteome</keyword>
<evidence type="ECO:0000313" key="2">
    <source>
        <dbReference type="EMBL" id="GER51591.1"/>
    </source>
</evidence>
<feature type="compositionally biased region" description="Polar residues" evidence="1">
    <location>
        <begin position="145"/>
        <end position="159"/>
    </location>
</feature>
<evidence type="ECO:0000256" key="1">
    <source>
        <dbReference type="SAM" id="MobiDB-lite"/>
    </source>
</evidence>
<proteinExistence type="predicted"/>
<feature type="region of interest" description="Disordered" evidence="1">
    <location>
        <begin position="145"/>
        <end position="178"/>
    </location>
</feature>
<dbReference type="EMBL" id="BKCP01009737">
    <property type="protein sequence ID" value="GER51591.1"/>
    <property type="molecule type" value="Genomic_DNA"/>
</dbReference>
<name>A0A5A7R5L1_STRAF</name>
<accession>A0A5A7R5L1</accession>
<dbReference type="AlphaFoldDB" id="A0A5A7R5L1"/>